<accession>A0ABZ0TYL6</accession>
<feature type="transmembrane region" description="Helical" evidence="1">
    <location>
        <begin position="78"/>
        <end position="97"/>
    </location>
</feature>
<feature type="transmembrane region" description="Helical" evidence="1">
    <location>
        <begin position="133"/>
        <end position="152"/>
    </location>
</feature>
<dbReference type="RefSeq" id="WP_322141215.1">
    <property type="nucleotide sequence ID" value="NZ_CP139957.1"/>
</dbReference>
<organism evidence="2 3">
    <name type="scientific">Anaerocellum danielii</name>
    <dbReference type="NCBI Taxonomy" id="1387557"/>
    <lineage>
        <taxon>Bacteria</taxon>
        <taxon>Bacillati</taxon>
        <taxon>Bacillota</taxon>
        <taxon>Bacillota incertae sedis</taxon>
        <taxon>Caldicellulosiruptorales</taxon>
        <taxon>Caldicellulosiruptoraceae</taxon>
        <taxon>Anaerocellum</taxon>
    </lineage>
</organism>
<keyword evidence="1" id="KW-1133">Transmembrane helix</keyword>
<feature type="transmembrane region" description="Helical" evidence="1">
    <location>
        <begin position="221"/>
        <end position="238"/>
    </location>
</feature>
<feature type="transmembrane region" description="Helical" evidence="1">
    <location>
        <begin position="37"/>
        <end position="57"/>
    </location>
</feature>
<feature type="transmembrane region" description="Helical" evidence="1">
    <location>
        <begin position="200"/>
        <end position="215"/>
    </location>
</feature>
<evidence type="ECO:0000313" key="2">
    <source>
        <dbReference type="EMBL" id="WPX08500.1"/>
    </source>
</evidence>
<sequence>MIRNKTLKHINYNVVLSTIIITLILVFPHVVNDYIIMTVRGIDIYILDVLLLLYFLNPIGLKMLFNYLNFKENNTYKIGLNLWVLYITFNALYSIMWQGNERNAVFGYLRTYIYYSLLFIIISNFDNSKIEKFLIFASGFLISFYAIFNLVMGKGYRDDIFTINQYLDTKRYISYVYGTILFLPFNLLLWEVIHNKTKKKHIFLFGTLTIAIIISNYRTIWLNLLMTILIWFIIYIRYTKESLRVIKNVFVLGLLLFSP</sequence>
<feature type="transmembrane region" description="Helical" evidence="1">
    <location>
        <begin position="172"/>
        <end position="193"/>
    </location>
</feature>
<keyword evidence="1" id="KW-0812">Transmembrane</keyword>
<keyword evidence="1" id="KW-0472">Membrane</keyword>
<gene>
    <name evidence="2" type="ORF">SOJ16_002392</name>
</gene>
<feature type="transmembrane region" description="Helical" evidence="1">
    <location>
        <begin position="12"/>
        <end position="31"/>
    </location>
</feature>
<name>A0ABZ0TYL6_9FIRM</name>
<keyword evidence="3" id="KW-1185">Reference proteome</keyword>
<reference evidence="2 3" key="1">
    <citation type="submission" date="2023-12" db="EMBL/GenBank/DDBJ databases">
        <authorList>
            <person name="Manesh M.J.H."/>
            <person name="Bing R.G."/>
            <person name="Willard D.J."/>
            <person name="Kelly R.M."/>
        </authorList>
    </citation>
    <scope>NUCLEOTIDE SEQUENCE [LARGE SCALE GENOMIC DNA]</scope>
    <source>
        <strain evidence="2 3">DSM 8977</strain>
    </source>
</reference>
<feature type="transmembrane region" description="Helical" evidence="1">
    <location>
        <begin position="103"/>
        <end position="121"/>
    </location>
</feature>
<dbReference type="Proteomes" id="UP001322744">
    <property type="component" value="Chromosome"/>
</dbReference>
<dbReference type="EMBL" id="CP139957">
    <property type="protein sequence ID" value="WPX08500.1"/>
    <property type="molecule type" value="Genomic_DNA"/>
</dbReference>
<evidence type="ECO:0000256" key="1">
    <source>
        <dbReference type="SAM" id="Phobius"/>
    </source>
</evidence>
<proteinExistence type="predicted"/>
<evidence type="ECO:0000313" key="3">
    <source>
        <dbReference type="Proteomes" id="UP001322744"/>
    </source>
</evidence>
<protein>
    <submittedName>
        <fullName evidence="2">Uncharacterized protein</fullName>
    </submittedName>
</protein>